<dbReference type="GO" id="GO:0006352">
    <property type="term" value="P:DNA-templated transcription initiation"/>
    <property type="evidence" value="ECO:0007669"/>
    <property type="project" value="InterPro"/>
</dbReference>
<evidence type="ECO:0000256" key="4">
    <source>
        <dbReference type="ARBA" id="ARBA00023163"/>
    </source>
</evidence>
<evidence type="ECO:0000256" key="3">
    <source>
        <dbReference type="ARBA" id="ARBA00023082"/>
    </source>
</evidence>
<dbReference type="PROSITE" id="PS50096">
    <property type="entry name" value="IQ"/>
    <property type="match status" value="1"/>
</dbReference>
<dbReference type="Proteomes" id="UP000249547">
    <property type="component" value="Unassembled WGS sequence"/>
</dbReference>
<accession>A0A327QWP2</accession>
<dbReference type="InterPro" id="IPR036388">
    <property type="entry name" value="WH-like_DNA-bd_sf"/>
</dbReference>
<dbReference type="OrthoDB" id="655312at2"/>
<dbReference type="Pfam" id="PF08281">
    <property type="entry name" value="Sigma70_r4_2"/>
    <property type="match status" value="1"/>
</dbReference>
<dbReference type="InterPro" id="IPR013249">
    <property type="entry name" value="RNA_pol_sigma70_r4_t2"/>
</dbReference>
<comment type="caution">
    <text evidence="6">The sequence shown here is derived from an EMBL/GenBank/DDBJ whole genome shotgun (WGS) entry which is preliminary data.</text>
</comment>
<dbReference type="SUPFAM" id="SSF88659">
    <property type="entry name" value="Sigma3 and sigma4 domains of RNA polymerase sigma factors"/>
    <property type="match status" value="1"/>
</dbReference>
<dbReference type="Pfam" id="PF04542">
    <property type="entry name" value="Sigma70_r2"/>
    <property type="match status" value="1"/>
</dbReference>
<evidence type="ECO:0000313" key="7">
    <source>
        <dbReference type="Proteomes" id="UP000249547"/>
    </source>
</evidence>
<dbReference type="InterPro" id="IPR013324">
    <property type="entry name" value="RNA_pol_sigma_r3/r4-like"/>
</dbReference>
<dbReference type="RefSeq" id="WP_111596863.1">
    <property type="nucleotide sequence ID" value="NZ_QLLL01000002.1"/>
</dbReference>
<dbReference type="PANTHER" id="PTHR43133">
    <property type="entry name" value="RNA POLYMERASE ECF-TYPE SIGMA FACTO"/>
    <property type="match status" value="1"/>
</dbReference>
<name>A0A327QWP2_9BACT</name>
<keyword evidence="4" id="KW-0804">Transcription</keyword>
<comment type="similarity">
    <text evidence="1">Belongs to the sigma-70 factor family. ECF subfamily.</text>
</comment>
<evidence type="ECO:0000259" key="5">
    <source>
        <dbReference type="SMART" id="SM00421"/>
    </source>
</evidence>
<dbReference type="PANTHER" id="PTHR43133:SF46">
    <property type="entry name" value="RNA POLYMERASE SIGMA-70 FACTOR ECF SUBFAMILY"/>
    <property type="match status" value="1"/>
</dbReference>
<dbReference type="CDD" id="cd06171">
    <property type="entry name" value="Sigma70_r4"/>
    <property type="match status" value="1"/>
</dbReference>
<dbReference type="InterPro" id="IPR039425">
    <property type="entry name" value="RNA_pol_sigma-70-like"/>
</dbReference>
<protein>
    <submittedName>
        <fullName evidence="6">RNA polymerase sigma-70 factor (ECF subfamily)</fullName>
    </submittedName>
</protein>
<evidence type="ECO:0000256" key="2">
    <source>
        <dbReference type="ARBA" id="ARBA00023015"/>
    </source>
</evidence>
<dbReference type="GO" id="GO:0003677">
    <property type="term" value="F:DNA binding"/>
    <property type="evidence" value="ECO:0007669"/>
    <property type="project" value="InterPro"/>
</dbReference>
<evidence type="ECO:0000313" key="6">
    <source>
        <dbReference type="EMBL" id="RAJ08751.1"/>
    </source>
</evidence>
<keyword evidence="3" id="KW-0731">Sigma factor</keyword>
<dbReference type="AlphaFoldDB" id="A0A327QWP2"/>
<reference evidence="6 7" key="1">
    <citation type="submission" date="2018-06" db="EMBL/GenBank/DDBJ databases">
        <title>Genomic Encyclopedia of Archaeal and Bacterial Type Strains, Phase II (KMG-II): from individual species to whole genera.</title>
        <authorList>
            <person name="Goeker M."/>
        </authorList>
    </citation>
    <scope>NUCLEOTIDE SEQUENCE [LARGE SCALE GENOMIC DNA]</scope>
    <source>
        <strain evidence="6 7">DSM 23857</strain>
    </source>
</reference>
<dbReference type="NCBIfam" id="TIGR02937">
    <property type="entry name" value="sigma70-ECF"/>
    <property type="match status" value="1"/>
</dbReference>
<proteinExistence type="inferred from homology"/>
<dbReference type="InterPro" id="IPR014284">
    <property type="entry name" value="RNA_pol_sigma-70_dom"/>
</dbReference>
<dbReference type="EMBL" id="QLLL01000002">
    <property type="protein sequence ID" value="RAJ08751.1"/>
    <property type="molecule type" value="Genomic_DNA"/>
</dbReference>
<evidence type="ECO:0000256" key="1">
    <source>
        <dbReference type="ARBA" id="ARBA00010641"/>
    </source>
</evidence>
<dbReference type="GO" id="GO:0016987">
    <property type="term" value="F:sigma factor activity"/>
    <property type="evidence" value="ECO:0007669"/>
    <property type="project" value="UniProtKB-KW"/>
</dbReference>
<keyword evidence="2" id="KW-0805">Transcription regulation</keyword>
<dbReference type="Gene3D" id="1.10.10.10">
    <property type="entry name" value="Winged helix-like DNA-binding domain superfamily/Winged helix DNA-binding domain"/>
    <property type="match status" value="1"/>
</dbReference>
<dbReference type="SMART" id="SM00421">
    <property type="entry name" value="HTH_LUXR"/>
    <property type="match status" value="1"/>
</dbReference>
<keyword evidence="7" id="KW-1185">Reference proteome</keyword>
<dbReference type="SUPFAM" id="SSF88946">
    <property type="entry name" value="Sigma2 domain of RNA polymerase sigma factors"/>
    <property type="match status" value="1"/>
</dbReference>
<dbReference type="Gene3D" id="1.10.1740.10">
    <property type="match status" value="1"/>
</dbReference>
<dbReference type="InterPro" id="IPR013325">
    <property type="entry name" value="RNA_pol_sigma_r2"/>
</dbReference>
<feature type="domain" description="HTH luxR-type" evidence="5">
    <location>
        <begin position="132"/>
        <end position="186"/>
    </location>
</feature>
<organism evidence="6 7">
    <name type="scientific">Chitinophaga skermanii</name>
    <dbReference type="NCBI Taxonomy" id="331697"/>
    <lineage>
        <taxon>Bacteria</taxon>
        <taxon>Pseudomonadati</taxon>
        <taxon>Bacteroidota</taxon>
        <taxon>Chitinophagia</taxon>
        <taxon>Chitinophagales</taxon>
        <taxon>Chitinophagaceae</taxon>
        <taxon>Chitinophaga</taxon>
    </lineage>
</organism>
<dbReference type="InterPro" id="IPR007627">
    <property type="entry name" value="RNA_pol_sigma70_r2"/>
</dbReference>
<sequence length="203" mass="23777">MVGEDSAYINDETLLQQVSAGNEQAFTTLYWRYSGALYKNFLKMVKDELLAEELLQDLFAKIWQKRESLQINSDFKGYLYRMGYNMVMDFYRKLQRDQTLLNHFKQVATENYHHIEEIFNLKDSQALLSNALTALSPQQRKVFELCRLEGKTYKEAAEILGISVHTVKEYFVKANLSVRTYLLQHVDISIGLMMIYIIHHSLS</sequence>
<dbReference type="InterPro" id="IPR000792">
    <property type="entry name" value="Tscrpt_reg_LuxR_C"/>
</dbReference>
<gene>
    <name evidence="6" type="ORF">LX64_01405</name>
</gene>